<dbReference type="GeneID" id="19463471"/>
<gene>
    <name evidence="4" type="ORF">GLAREA_04416</name>
</gene>
<dbReference type="Pfam" id="PF00838">
    <property type="entry name" value="TCTP"/>
    <property type="match status" value="1"/>
</dbReference>
<dbReference type="PROSITE" id="PS01003">
    <property type="entry name" value="TCTP_2"/>
    <property type="match status" value="1"/>
</dbReference>
<dbReference type="PRINTS" id="PR01653">
    <property type="entry name" value="TCTPROTEIN"/>
</dbReference>
<keyword evidence="5" id="KW-1185">Reference proteome</keyword>
<evidence type="ECO:0000259" key="3">
    <source>
        <dbReference type="PROSITE" id="PS51797"/>
    </source>
</evidence>
<protein>
    <recommendedName>
        <fullName evidence="1">Translationally-controlled tumor protein homolog</fullName>
    </recommendedName>
</protein>
<evidence type="ECO:0000256" key="1">
    <source>
        <dbReference type="ARBA" id="ARBA00014759"/>
    </source>
</evidence>
<dbReference type="InterPro" id="IPR011323">
    <property type="entry name" value="Mss4/transl-control_tumour"/>
</dbReference>
<comment type="similarity">
    <text evidence="2">Belongs to the TCTP family.</text>
</comment>
<feature type="domain" description="TCTP" evidence="3">
    <location>
        <begin position="1"/>
        <end position="169"/>
    </location>
</feature>
<dbReference type="InterPro" id="IPR034737">
    <property type="entry name" value="TCTP"/>
</dbReference>
<dbReference type="PANTHER" id="PTHR11991:SF0">
    <property type="entry name" value="TRANSLATIONALLY-CONTROLLED TUMOR PROTEIN"/>
    <property type="match status" value="1"/>
</dbReference>
<reference evidence="4 5" key="1">
    <citation type="journal article" date="2013" name="BMC Genomics">
        <title>Genomics-driven discovery of the pneumocandin biosynthetic gene cluster in the fungus Glarea lozoyensis.</title>
        <authorList>
            <person name="Chen L."/>
            <person name="Yue Q."/>
            <person name="Zhang X."/>
            <person name="Xiang M."/>
            <person name="Wang C."/>
            <person name="Li S."/>
            <person name="Che Y."/>
            <person name="Ortiz-Lopez F.J."/>
            <person name="Bills G.F."/>
            <person name="Liu X."/>
            <person name="An Z."/>
        </authorList>
    </citation>
    <scope>NUCLEOTIDE SEQUENCE [LARGE SCALE GENOMIC DNA]</scope>
    <source>
        <strain evidence="5">ATCC 20868 / MF5171</strain>
    </source>
</reference>
<proteinExistence type="inferred from homology"/>
<dbReference type="AlphaFoldDB" id="S3CPK1"/>
<dbReference type="PANTHER" id="PTHR11991">
    <property type="entry name" value="TRANSLATIONALLY CONTROLLED TUMOR PROTEIN-RELATED"/>
    <property type="match status" value="1"/>
</dbReference>
<dbReference type="SUPFAM" id="SSF51316">
    <property type="entry name" value="Mss4-like"/>
    <property type="match status" value="1"/>
</dbReference>
<dbReference type="InterPro" id="IPR011057">
    <property type="entry name" value="Mss4-like_sf"/>
</dbReference>
<dbReference type="EMBL" id="KE145369">
    <property type="protein sequence ID" value="EPE27625.1"/>
    <property type="molecule type" value="Genomic_DNA"/>
</dbReference>
<dbReference type="Gene3D" id="2.170.150.10">
    <property type="entry name" value="Metal Binding Protein, Guanine Nucleotide Exchange Factor, Chain A"/>
    <property type="match status" value="1"/>
</dbReference>
<evidence type="ECO:0000256" key="2">
    <source>
        <dbReference type="PROSITE-ProRule" id="PRU01133"/>
    </source>
</evidence>
<name>S3CPK1_GLAL2</name>
<dbReference type="PROSITE" id="PS51797">
    <property type="entry name" value="TCTP_3"/>
    <property type="match status" value="1"/>
</dbReference>
<dbReference type="OMA" id="CAMITEG"/>
<evidence type="ECO:0000313" key="4">
    <source>
        <dbReference type="EMBL" id="EPE27625.1"/>
    </source>
</evidence>
<dbReference type="STRING" id="1116229.S3CPK1"/>
<accession>S3CPK1</accession>
<dbReference type="OrthoDB" id="10248936at2759"/>
<dbReference type="InterPro" id="IPR018103">
    <property type="entry name" value="Translation_control_tumour_CS"/>
</dbReference>
<dbReference type="GO" id="GO:0005737">
    <property type="term" value="C:cytoplasm"/>
    <property type="evidence" value="ECO:0007669"/>
    <property type="project" value="TreeGrafter"/>
</dbReference>
<sequence length="169" mass="18770">MIIFKDLITGDEIISDSYDLKEVDGVVYECDCAMITLGAVEVNTGANASAEEADEGTEDGAVQVNNVVNSFRLSQTSFDKKTYLSHLKGYMKKVKEALKEKGADESVITQFEKGAQAYAKKIVTNFKDYDFYVGESMDPDGMVVLMNYREDGTTPFVTVWKHGLTEMKV</sequence>
<organism evidence="4 5">
    <name type="scientific">Glarea lozoyensis (strain ATCC 20868 / MF5171)</name>
    <dbReference type="NCBI Taxonomy" id="1116229"/>
    <lineage>
        <taxon>Eukaryota</taxon>
        <taxon>Fungi</taxon>
        <taxon>Dikarya</taxon>
        <taxon>Ascomycota</taxon>
        <taxon>Pezizomycotina</taxon>
        <taxon>Leotiomycetes</taxon>
        <taxon>Helotiales</taxon>
        <taxon>Helotiaceae</taxon>
        <taxon>Glarea</taxon>
    </lineage>
</organism>
<dbReference type="HOGENOM" id="CLU_095877_0_0_1"/>
<dbReference type="FunFam" id="2.170.150.10:FF:000002">
    <property type="entry name" value="Translationally-controlled tumor protein homolog"/>
    <property type="match status" value="1"/>
</dbReference>
<dbReference type="KEGG" id="glz:GLAREA_04416"/>
<dbReference type="RefSeq" id="XP_008084984.1">
    <property type="nucleotide sequence ID" value="XM_008086793.1"/>
</dbReference>
<dbReference type="GO" id="GO:0005509">
    <property type="term" value="F:calcium ion binding"/>
    <property type="evidence" value="ECO:0007669"/>
    <property type="project" value="TreeGrafter"/>
</dbReference>
<dbReference type="InterPro" id="IPR018105">
    <property type="entry name" value="Translational_control_tumour_p"/>
</dbReference>
<dbReference type="Proteomes" id="UP000016922">
    <property type="component" value="Unassembled WGS sequence"/>
</dbReference>
<dbReference type="eggNOG" id="KOG1727">
    <property type="taxonomic scope" value="Eukaryota"/>
</dbReference>
<evidence type="ECO:0000313" key="5">
    <source>
        <dbReference type="Proteomes" id="UP000016922"/>
    </source>
</evidence>